<accession>A0A1M6F2E5</accession>
<dbReference type="InterPro" id="IPR006653">
    <property type="entry name" value="Trp_synth_b_CS"/>
</dbReference>
<dbReference type="PIRSF" id="PIRSF001413">
    <property type="entry name" value="Trp_syn_beta"/>
    <property type="match status" value="1"/>
</dbReference>
<evidence type="ECO:0000256" key="6">
    <source>
        <dbReference type="ARBA" id="ARBA00022822"/>
    </source>
</evidence>
<keyword evidence="7 11" id="KW-0663">Pyridoxal phosphate</keyword>
<keyword evidence="6 11" id="KW-0822">Tryptophan biosynthesis</keyword>
<dbReference type="NCBIfam" id="TIGR00263">
    <property type="entry name" value="trpB"/>
    <property type="match status" value="1"/>
</dbReference>
<keyword evidence="14" id="KW-1185">Reference proteome</keyword>
<dbReference type="PROSITE" id="PS00168">
    <property type="entry name" value="TRP_SYNTHASE_BETA"/>
    <property type="match status" value="1"/>
</dbReference>
<dbReference type="FunFam" id="3.40.50.1100:FF:000001">
    <property type="entry name" value="Tryptophan synthase beta chain"/>
    <property type="match status" value="1"/>
</dbReference>
<dbReference type="HAMAP" id="MF_00133">
    <property type="entry name" value="Trp_synth_beta"/>
    <property type="match status" value="1"/>
</dbReference>
<comment type="similarity">
    <text evidence="3 11">Belongs to the TrpB family.</text>
</comment>
<evidence type="ECO:0000256" key="9">
    <source>
        <dbReference type="ARBA" id="ARBA00023239"/>
    </source>
</evidence>
<proteinExistence type="inferred from homology"/>
<dbReference type="FunFam" id="3.40.50.1100:FF:000004">
    <property type="entry name" value="Tryptophan synthase beta chain"/>
    <property type="match status" value="1"/>
</dbReference>
<feature type="modified residue" description="N6-(pyridoxal phosphate)lysine" evidence="11">
    <location>
        <position position="91"/>
    </location>
</feature>
<gene>
    <name evidence="11" type="primary">trpB</name>
    <name evidence="13" type="ORF">SAMN02745165_01130</name>
</gene>
<evidence type="ECO:0000256" key="10">
    <source>
        <dbReference type="ARBA" id="ARBA00049047"/>
    </source>
</evidence>
<evidence type="ECO:0000256" key="11">
    <source>
        <dbReference type="HAMAP-Rule" id="MF_00133"/>
    </source>
</evidence>
<keyword evidence="5 11" id="KW-0028">Amino-acid biosynthesis</keyword>
<evidence type="ECO:0000313" key="14">
    <source>
        <dbReference type="Proteomes" id="UP000184171"/>
    </source>
</evidence>
<comment type="subunit">
    <text evidence="4 11">Tetramer of two alpha and two beta chains.</text>
</comment>
<evidence type="ECO:0000256" key="8">
    <source>
        <dbReference type="ARBA" id="ARBA00023141"/>
    </source>
</evidence>
<dbReference type="CDD" id="cd06446">
    <property type="entry name" value="Trp-synth_B"/>
    <property type="match status" value="1"/>
</dbReference>
<feature type="domain" description="Tryptophan synthase beta chain-like PALP" evidence="12">
    <location>
        <begin position="57"/>
        <end position="380"/>
    </location>
</feature>
<dbReference type="OrthoDB" id="9766131at2"/>
<sequence>MSYQFPDERGHFGEYGGRYVAETLMPALLELEEAYNAVKDDPCFREEFEYYLKNYVGRPSPLYFAQRLTEELGGAKIYLKREDLNHTGAHKVNNTVGQILLARRMGKKKVIAETGAGQHGVATATVAALFGMECEIFMGKEDIRRQALNVFRMKLLGAKVHECTSGTATLKDAMNDALRHWVTHVRDTFYVIGTVAGPHPYPQLVRDFQSVIGEEAKVQLQEAEGRLPDAAIACIGGGSNAMGTFYPFIKDRSVRLIGVEAAGLGVDTDKHAASISAGAPGVLHGNKTYLLQDEDGQINHAHSISAGLDYPGVGPEHAHLQDIGRAEYVSITDDEALEAFQKLTRIEGIIPALESAHAIAEVMKLAPTLPKEQVLLVCLSGRGDKDIHTVADAMNVDL</sequence>
<comment type="catalytic activity">
    <reaction evidence="10 11">
        <text>(1S,2R)-1-C-(indol-3-yl)glycerol 3-phosphate + L-serine = D-glyceraldehyde 3-phosphate + L-tryptophan + H2O</text>
        <dbReference type="Rhea" id="RHEA:10532"/>
        <dbReference type="ChEBI" id="CHEBI:15377"/>
        <dbReference type="ChEBI" id="CHEBI:33384"/>
        <dbReference type="ChEBI" id="CHEBI:57912"/>
        <dbReference type="ChEBI" id="CHEBI:58866"/>
        <dbReference type="ChEBI" id="CHEBI:59776"/>
        <dbReference type="EC" id="4.2.1.20"/>
    </reaction>
</comment>
<dbReference type="AlphaFoldDB" id="A0A1M6F2E5"/>
<dbReference type="Proteomes" id="UP000184171">
    <property type="component" value="Unassembled WGS sequence"/>
</dbReference>
<evidence type="ECO:0000259" key="12">
    <source>
        <dbReference type="Pfam" id="PF00291"/>
    </source>
</evidence>
<dbReference type="PANTHER" id="PTHR48077:SF3">
    <property type="entry name" value="TRYPTOPHAN SYNTHASE"/>
    <property type="match status" value="1"/>
</dbReference>
<dbReference type="SUPFAM" id="SSF53686">
    <property type="entry name" value="Tryptophan synthase beta subunit-like PLP-dependent enzymes"/>
    <property type="match status" value="1"/>
</dbReference>
<reference evidence="13 14" key="1">
    <citation type="submission" date="2016-11" db="EMBL/GenBank/DDBJ databases">
        <authorList>
            <person name="Jaros S."/>
            <person name="Januszkiewicz K."/>
            <person name="Wedrychowicz H."/>
        </authorList>
    </citation>
    <scope>NUCLEOTIDE SEQUENCE [LARGE SCALE GENOMIC DNA]</scope>
    <source>
        <strain evidence="13 14">DSM 5091</strain>
    </source>
</reference>
<evidence type="ECO:0000256" key="1">
    <source>
        <dbReference type="ARBA" id="ARBA00001933"/>
    </source>
</evidence>
<keyword evidence="8 11" id="KW-0057">Aromatic amino acid biosynthesis</keyword>
<comment type="pathway">
    <text evidence="2 11">Amino-acid biosynthesis; L-tryptophan biosynthesis; L-tryptophan from chorismate: step 5/5.</text>
</comment>
<dbReference type="InterPro" id="IPR001926">
    <property type="entry name" value="TrpB-like_PALP"/>
</dbReference>
<dbReference type="PANTHER" id="PTHR48077">
    <property type="entry name" value="TRYPTOPHAN SYNTHASE-RELATED"/>
    <property type="match status" value="1"/>
</dbReference>
<evidence type="ECO:0000313" key="13">
    <source>
        <dbReference type="EMBL" id="SHI91816.1"/>
    </source>
</evidence>
<dbReference type="GO" id="GO:0004834">
    <property type="term" value="F:tryptophan synthase activity"/>
    <property type="evidence" value="ECO:0007669"/>
    <property type="project" value="UniProtKB-UniRule"/>
</dbReference>
<evidence type="ECO:0000256" key="3">
    <source>
        <dbReference type="ARBA" id="ARBA00009982"/>
    </source>
</evidence>
<dbReference type="EC" id="4.2.1.20" evidence="11"/>
<dbReference type="Pfam" id="PF00291">
    <property type="entry name" value="PALP"/>
    <property type="match status" value="1"/>
</dbReference>
<protein>
    <recommendedName>
        <fullName evidence="11">Tryptophan synthase beta chain</fullName>
        <ecNumber evidence="11">4.2.1.20</ecNumber>
    </recommendedName>
</protein>
<keyword evidence="9 11" id="KW-0456">Lyase</keyword>
<dbReference type="EMBL" id="FQZT01000003">
    <property type="protein sequence ID" value="SHI91816.1"/>
    <property type="molecule type" value="Genomic_DNA"/>
</dbReference>
<dbReference type="Gene3D" id="3.40.50.1100">
    <property type="match status" value="2"/>
</dbReference>
<dbReference type="InterPro" id="IPR023026">
    <property type="entry name" value="Trp_synth_beta/beta-like"/>
</dbReference>
<comment type="cofactor">
    <cofactor evidence="1 11">
        <name>pyridoxal 5'-phosphate</name>
        <dbReference type="ChEBI" id="CHEBI:597326"/>
    </cofactor>
</comment>
<evidence type="ECO:0000256" key="2">
    <source>
        <dbReference type="ARBA" id="ARBA00004733"/>
    </source>
</evidence>
<comment type="function">
    <text evidence="11">The beta subunit is responsible for the synthesis of L-tryptophan from indole and L-serine.</text>
</comment>
<dbReference type="GO" id="GO:0005737">
    <property type="term" value="C:cytoplasm"/>
    <property type="evidence" value="ECO:0007669"/>
    <property type="project" value="TreeGrafter"/>
</dbReference>
<dbReference type="InterPro" id="IPR036052">
    <property type="entry name" value="TrpB-like_PALP_sf"/>
</dbReference>
<evidence type="ECO:0000256" key="7">
    <source>
        <dbReference type="ARBA" id="ARBA00022898"/>
    </source>
</evidence>
<name>A0A1M6F2E5_MALRU</name>
<dbReference type="InterPro" id="IPR006654">
    <property type="entry name" value="Trp_synth_beta"/>
</dbReference>
<evidence type="ECO:0000256" key="4">
    <source>
        <dbReference type="ARBA" id="ARBA00011270"/>
    </source>
</evidence>
<dbReference type="UniPathway" id="UPA00035">
    <property type="reaction ID" value="UER00044"/>
</dbReference>
<evidence type="ECO:0000256" key="5">
    <source>
        <dbReference type="ARBA" id="ARBA00022605"/>
    </source>
</evidence>
<dbReference type="RefSeq" id="WP_072906560.1">
    <property type="nucleotide sequence ID" value="NZ_FQZT01000003.1"/>
</dbReference>
<dbReference type="STRING" id="1122189.SAMN02745165_01130"/>
<organism evidence="13 14">
    <name type="scientific">Malonomonas rubra DSM 5091</name>
    <dbReference type="NCBI Taxonomy" id="1122189"/>
    <lineage>
        <taxon>Bacteria</taxon>
        <taxon>Pseudomonadati</taxon>
        <taxon>Thermodesulfobacteriota</taxon>
        <taxon>Desulfuromonadia</taxon>
        <taxon>Desulfuromonadales</taxon>
        <taxon>Geopsychrobacteraceae</taxon>
        <taxon>Malonomonas</taxon>
    </lineage>
</organism>